<evidence type="ECO:0000256" key="1">
    <source>
        <dbReference type="SAM" id="Coils"/>
    </source>
</evidence>
<dbReference type="EMBL" id="JBHFFA010000007">
    <property type="protein sequence ID" value="KAL2611112.1"/>
    <property type="molecule type" value="Genomic_DNA"/>
</dbReference>
<reference evidence="2 3" key="1">
    <citation type="submission" date="2024-09" db="EMBL/GenBank/DDBJ databases">
        <title>Chromosome-scale assembly of Riccia fluitans.</title>
        <authorList>
            <person name="Paukszto L."/>
            <person name="Sawicki J."/>
            <person name="Karawczyk K."/>
            <person name="Piernik-Szablinska J."/>
            <person name="Szczecinska M."/>
            <person name="Mazdziarz M."/>
        </authorList>
    </citation>
    <scope>NUCLEOTIDE SEQUENCE [LARGE SCALE GENOMIC DNA]</scope>
    <source>
        <strain evidence="2">Rf_01</strain>
        <tissue evidence="2">Aerial parts of the thallus</tissue>
    </source>
</reference>
<evidence type="ECO:0000313" key="3">
    <source>
        <dbReference type="Proteomes" id="UP001605036"/>
    </source>
</evidence>
<keyword evidence="3" id="KW-1185">Reference proteome</keyword>
<feature type="coiled-coil region" evidence="1">
    <location>
        <begin position="9"/>
        <end position="106"/>
    </location>
</feature>
<gene>
    <name evidence="2" type="ORF">R1flu_022804</name>
</gene>
<evidence type="ECO:0000313" key="2">
    <source>
        <dbReference type="EMBL" id="KAL2611112.1"/>
    </source>
</evidence>
<proteinExistence type="predicted"/>
<organism evidence="2 3">
    <name type="scientific">Riccia fluitans</name>
    <dbReference type="NCBI Taxonomy" id="41844"/>
    <lineage>
        <taxon>Eukaryota</taxon>
        <taxon>Viridiplantae</taxon>
        <taxon>Streptophyta</taxon>
        <taxon>Embryophyta</taxon>
        <taxon>Marchantiophyta</taxon>
        <taxon>Marchantiopsida</taxon>
        <taxon>Marchantiidae</taxon>
        <taxon>Marchantiales</taxon>
        <taxon>Ricciaceae</taxon>
        <taxon>Riccia</taxon>
    </lineage>
</organism>
<keyword evidence="1" id="KW-0175">Coiled coil</keyword>
<sequence length="137" mass="15712">MAVKAKEMAIEIEQRTEAIRLEKNALQQQCTKEKAEWETKNTQLIEEVGQLHEEKKRIAAREEDVQKELAQIRSLMEQAVHNTGEAPKLKRELEAKQEELKRLQEAGQGFVITSVPSMRDFKNEALESLKGELALKS</sequence>
<protein>
    <submittedName>
        <fullName evidence="2">Uncharacterized protein</fullName>
    </submittedName>
</protein>
<dbReference type="AlphaFoldDB" id="A0ABD1XQC2"/>
<comment type="caution">
    <text evidence="2">The sequence shown here is derived from an EMBL/GenBank/DDBJ whole genome shotgun (WGS) entry which is preliminary data.</text>
</comment>
<name>A0ABD1XQC2_9MARC</name>
<dbReference type="Proteomes" id="UP001605036">
    <property type="component" value="Unassembled WGS sequence"/>
</dbReference>
<accession>A0ABD1XQC2</accession>